<dbReference type="Proteomes" id="UP001055634">
    <property type="component" value="Segment"/>
</dbReference>
<sequence length="94" mass="10004">MTRIVRTPDAPALKPGQIVAYRPGYLVGVAVNAEVLGAVENPPFADVPLYRLRLLGDLPGIVLPGFNGKPDSAYPALARGEEAPDALYHELTPL</sequence>
<organism evidence="1 2">
    <name type="scientific">Brevundimonas phage vB_BpoS-Gurke</name>
    <dbReference type="NCBI Taxonomy" id="2948599"/>
    <lineage>
        <taxon>Viruses</taxon>
        <taxon>Duplodnaviria</taxon>
        <taxon>Heunggongvirae</taxon>
        <taxon>Uroviricota</taxon>
        <taxon>Caudoviricetes</taxon>
        <taxon>Jeanschmidtviridae</taxon>
        <taxon>Kikimoravirus</taxon>
        <taxon>Kikimoravirus gurke</taxon>
    </lineage>
</organism>
<dbReference type="EMBL" id="ON529850">
    <property type="protein sequence ID" value="UTC28469.1"/>
    <property type="molecule type" value="Genomic_DNA"/>
</dbReference>
<evidence type="ECO:0000313" key="2">
    <source>
        <dbReference type="Proteomes" id="UP001055634"/>
    </source>
</evidence>
<protein>
    <submittedName>
        <fullName evidence="1">Uncharacterized protein</fullName>
    </submittedName>
</protein>
<gene>
    <name evidence="1" type="ORF">GURKE_04670</name>
</gene>
<proteinExistence type="predicted"/>
<reference evidence="1" key="1">
    <citation type="submission" date="2022-04" db="EMBL/GenBank/DDBJ databases">
        <authorList>
            <person name="Friedrich I."/>
            <person name="Schneider D."/>
            <person name="Poehlein A."/>
            <person name="Hertel R."/>
            <person name="Daniel R."/>
        </authorList>
    </citation>
    <scope>NUCLEOTIDE SEQUENCE</scope>
</reference>
<accession>A0A9E7N512</accession>
<keyword evidence="2" id="KW-1185">Reference proteome</keyword>
<evidence type="ECO:0000313" key="1">
    <source>
        <dbReference type="EMBL" id="UTC28469.1"/>
    </source>
</evidence>
<name>A0A9E7N512_9CAUD</name>